<proteinExistence type="predicted"/>
<dbReference type="Proteomes" id="UP000479000">
    <property type="component" value="Unassembled WGS sequence"/>
</dbReference>
<gene>
    <name evidence="1" type="ORF">NTEN_LOCUS22177</name>
</gene>
<keyword evidence="2" id="KW-1185">Reference proteome</keyword>
<reference evidence="1 2" key="1">
    <citation type="submission" date="2020-02" db="EMBL/GenBank/DDBJ databases">
        <authorList>
            <person name="Ferguson B K."/>
        </authorList>
    </citation>
    <scope>NUCLEOTIDE SEQUENCE [LARGE SCALE GENOMIC DNA]</scope>
</reference>
<dbReference type="EMBL" id="CADCXU010032404">
    <property type="protein sequence ID" value="CAB0018268.1"/>
    <property type="molecule type" value="Genomic_DNA"/>
</dbReference>
<organism evidence="1 2">
    <name type="scientific">Nesidiocoris tenuis</name>
    <dbReference type="NCBI Taxonomy" id="355587"/>
    <lineage>
        <taxon>Eukaryota</taxon>
        <taxon>Metazoa</taxon>
        <taxon>Ecdysozoa</taxon>
        <taxon>Arthropoda</taxon>
        <taxon>Hexapoda</taxon>
        <taxon>Insecta</taxon>
        <taxon>Pterygota</taxon>
        <taxon>Neoptera</taxon>
        <taxon>Paraneoptera</taxon>
        <taxon>Hemiptera</taxon>
        <taxon>Heteroptera</taxon>
        <taxon>Panheteroptera</taxon>
        <taxon>Cimicomorpha</taxon>
        <taxon>Miridae</taxon>
        <taxon>Dicyphina</taxon>
        <taxon>Nesidiocoris</taxon>
    </lineage>
</organism>
<protein>
    <submittedName>
        <fullName evidence="1">Uncharacterized protein</fullName>
    </submittedName>
</protein>
<sequence length="97" mass="10969">MKACDSSTLFLDPVPCFGVKLCVLKEGDSYSTRTPTFPGCLFHYMLASGDCTRFPNRPFGCIGRTLKIQNVKHNPRQKVEVVMLKTLFFKCGILLKY</sequence>
<name>A0A6H5HND2_9HEMI</name>
<evidence type="ECO:0000313" key="1">
    <source>
        <dbReference type="EMBL" id="CAB0018268.1"/>
    </source>
</evidence>
<accession>A0A6H5HND2</accession>
<dbReference type="AlphaFoldDB" id="A0A6H5HND2"/>
<evidence type="ECO:0000313" key="2">
    <source>
        <dbReference type="Proteomes" id="UP000479000"/>
    </source>
</evidence>